<evidence type="ECO:0000313" key="3">
    <source>
        <dbReference type="EMBL" id="MBU2713738.1"/>
    </source>
</evidence>
<proteinExistence type="predicted"/>
<protein>
    <submittedName>
        <fullName evidence="3">Phage tail protein</fullName>
    </submittedName>
</protein>
<organism evidence="3 4">
    <name type="scientific">Zooshikella harenae</name>
    <dbReference type="NCBI Taxonomy" id="2827238"/>
    <lineage>
        <taxon>Bacteria</taxon>
        <taxon>Pseudomonadati</taxon>
        <taxon>Pseudomonadota</taxon>
        <taxon>Gammaproteobacteria</taxon>
        <taxon>Oceanospirillales</taxon>
        <taxon>Zooshikellaceae</taxon>
        <taxon>Zooshikella</taxon>
    </lineage>
</organism>
<dbReference type="Proteomes" id="UP000690515">
    <property type="component" value="Unassembled WGS sequence"/>
</dbReference>
<evidence type="ECO:0000256" key="1">
    <source>
        <dbReference type="SAM" id="MobiDB-lite"/>
    </source>
</evidence>
<reference evidence="3 4" key="1">
    <citation type="submission" date="2021-04" db="EMBL/GenBank/DDBJ databases">
        <authorList>
            <person name="Pira H."/>
            <person name="Risdian C."/>
            <person name="Wink J."/>
        </authorList>
    </citation>
    <scope>NUCLEOTIDE SEQUENCE [LARGE SCALE GENOMIC DNA]</scope>
    <source>
        <strain evidence="3 4">WH53</strain>
    </source>
</reference>
<evidence type="ECO:0000259" key="2">
    <source>
        <dbReference type="Pfam" id="PF12571"/>
    </source>
</evidence>
<dbReference type="InterPro" id="IPR022225">
    <property type="entry name" value="Phage_tail_fibre_N"/>
</dbReference>
<comment type="caution">
    <text evidence="3">The sequence shown here is derived from an EMBL/GenBank/DDBJ whole genome shotgun (WGS) entry which is preliminary data.</text>
</comment>
<feature type="region of interest" description="Disordered" evidence="1">
    <location>
        <begin position="64"/>
        <end position="86"/>
    </location>
</feature>
<dbReference type="Pfam" id="PF12571">
    <property type="entry name" value="Phage_tail_fib"/>
    <property type="match status" value="1"/>
</dbReference>
<keyword evidence="4" id="KW-1185">Reference proteome</keyword>
<gene>
    <name evidence="3" type="ORF">KCG35_22000</name>
</gene>
<dbReference type="EMBL" id="JAGSOY010000098">
    <property type="protein sequence ID" value="MBU2713738.1"/>
    <property type="molecule type" value="Genomic_DNA"/>
</dbReference>
<evidence type="ECO:0000313" key="4">
    <source>
        <dbReference type="Proteomes" id="UP000690515"/>
    </source>
</evidence>
<sequence length="86" mass="9597">MNTEYYSLLTEVGQARTINAHALGKTVKLTMLKVGDGGEDGGKETSPKETDTELVRVRWQGPINSIYQDEQTQQPPTESRWVSITD</sequence>
<name>A0ABS5ZI37_9GAMM</name>
<dbReference type="RefSeq" id="WP_215822020.1">
    <property type="nucleotide sequence ID" value="NZ_JAGSOY010000098.1"/>
</dbReference>
<feature type="domain" description="Phage tail fibre protein N-terminal" evidence="2">
    <location>
        <begin position="1"/>
        <end position="73"/>
    </location>
</feature>
<accession>A0ABS5ZI37</accession>